<protein>
    <recommendedName>
        <fullName evidence="3">Gluconate 2-dehydrogenase subunit 3 family protein</fullName>
    </recommendedName>
</protein>
<gene>
    <name evidence="1" type="ORF">C7B43_15695</name>
</gene>
<dbReference type="InterPro" id="IPR027056">
    <property type="entry name" value="Gluconate_2DH_su3"/>
</dbReference>
<name>A0A2T2WUJ6_9FIRM</name>
<reference evidence="1 2" key="1">
    <citation type="journal article" date="2014" name="BMC Genomics">
        <title>Comparison of environmental and isolate Sulfobacillus genomes reveals diverse carbon, sulfur, nitrogen, and hydrogen metabolisms.</title>
        <authorList>
            <person name="Justice N.B."/>
            <person name="Norman A."/>
            <person name="Brown C.T."/>
            <person name="Singh A."/>
            <person name="Thomas B.C."/>
            <person name="Banfield J.F."/>
        </authorList>
    </citation>
    <scope>NUCLEOTIDE SEQUENCE [LARGE SCALE GENOMIC DNA]</scope>
    <source>
        <strain evidence="1">AMDSBA1</strain>
    </source>
</reference>
<dbReference type="Pfam" id="PF13618">
    <property type="entry name" value="Gluconate_2-dh3"/>
    <property type="match status" value="1"/>
</dbReference>
<sequence length="176" mass="20062">MNEPRADSPDPDPCCPEMSKPRISVSIQRREHLMESTETFQALLPEEAQTLVAVMKRIVPHNDATLQELVWKTAMAYDAQLVAHVSTRQEVRKNLRELDMQARQTHAKPFAEIPPDTQDAMLKTIEDTSFFQSLVNATISDFYNRYAVWTALGYPGLAQRDGAGYLHKGYDHLSWD</sequence>
<organism evidence="1 2">
    <name type="scientific">Sulfobacillus benefaciens</name>
    <dbReference type="NCBI Taxonomy" id="453960"/>
    <lineage>
        <taxon>Bacteria</taxon>
        <taxon>Bacillati</taxon>
        <taxon>Bacillota</taxon>
        <taxon>Clostridia</taxon>
        <taxon>Eubacteriales</taxon>
        <taxon>Clostridiales Family XVII. Incertae Sedis</taxon>
        <taxon>Sulfobacillus</taxon>
    </lineage>
</organism>
<comment type="caution">
    <text evidence="1">The sequence shown here is derived from an EMBL/GenBank/DDBJ whole genome shotgun (WGS) entry which is preliminary data.</text>
</comment>
<evidence type="ECO:0008006" key="3">
    <source>
        <dbReference type="Google" id="ProtNLM"/>
    </source>
</evidence>
<accession>A0A2T2WUJ6</accession>
<proteinExistence type="predicted"/>
<evidence type="ECO:0000313" key="1">
    <source>
        <dbReference type="EMBL" id="PSR25919.1"/>
    </source>
</evidence>
<dbReference type="AlphaFoldDB" id="A0A2T2WUJ6"/>
<dbReference type="Proteomes" id="UP000242699">
    <property type="component" value="Unassembled WGS sequence"/>
</dbReference>
<evidence type="ECO:0000313" key="2">
    <source>
        <dbReference type="Proteomes" id="UP000242699"/>
    </source>
</evidence>
<dbReference type="EMBL" id="PXYT01000047">
    <property type="protein sequence ID" value="PSR25919.1"/>
    <property type="molecule type" value="Genomic_DNA"/>
</dbReference>